<dbReference type="OrthoDB" id="9816434at2"/>
<keyword evidence="3" id="KW-1185">Reference proteome</keyword>
<dbReference type="SMART" id="SM00240">
    <property type="entry name" value="FHA"/>
    <property type="match status" value="1"/>
</dbReference>
<organism evidence="2 3">
    <name type="scientific">Fervidobacterium thailandense</name>
    <dbReference type="NCBI Taxonomy" id="1008305"/>
    <lineage>
        <taxon>Bacteria</taxon>
        <taxon>Thermotogati</taxon>
        <taxon>Thermotogota</taxon>
        <taxon>Thermotogae</taxon>
        <taxon>Thermotogales</taxon>
        <taxon>Fervidobacteriaceae</taxon>
        <taxon>Fervidobacterium</taxon>
    </lineage>
</organism>
<sequence length="332" mass="37783">MKRCLNCGMTYSDDTLKFCDCGGPLVEIYQEQNEKVGNLQWQQDDLLLSDEERFQDEQEILCELDSIDEDIYEITTSDFPDYVVGDDELDDVEEALLDDEMLAEDSNQIPELAMDHVDEVELFESEHSEPGEVFEEDVDSILREIFGMDEKVPEPLLQSTSNSTMEEQTQESSVISYEFSSVNPNLNDDADVCEDKMKQVSANNVGMVPVAPSSISRKPIVYGIKLTIYNRGSKVSEKNFWFDEILIGRSKTGVEVDVNLRDLDDERITSRKHAKIFKDEGKYFIQRLSQKAIVWVHGKFLEPGEIAQLYEGDRIILSNSIGLIVNNVQSTV</sequence>
<dbReference type="InterPro" id="IPR000253">
    <property type="entry name" value="FHA_dom"/>
</dbReference>
<dbReference type="AlphaFoldDB" id="A0A1E3G540"/>
<feature type="domain" description="FHA" evidence="1">
    <location>
        <begin position="245"/>
        <end position="301"/>
    </location>
</feature>
<dbReference type="Pfam" id="PF00498">
    <property type="entry name" value="FHA"/>
    <property type="match status" value="1"/>
</dbReference>
<accession>A0A1E3G540</accession>
<dbReference type="Proteomes" id="UP000094570">
    <property type="component" value="Unassembled WGS sequence"/>
</dbReference>
<dbReference type="EMBL" id="LWAF01000004">
    <property type="protein sequence ID" value="ODN30768.1"/>
    <property type="molecule type" value="Genomic_DNA"/>
</dbReference>
<dbReference type="SUPFAM" id="SSF49879">
    <property type="entry name" value="SMAD/FHA domain"/>
    <property type="match status" value="1"/>
</dbReference>
<comment type="caution">
    <text evidence="2">The sequence shown here is derived from an EMBL/GenBank/DDBJ whole genome shotgun (WGS) entry which is preliminary data.</text>
</comment>
<dbReference type="STRING" id="1008305.A4H02_04375"/>
<proteinExistence type="predicted"/>
<protein>
    <recommendedName>
        <fullName evidence="1">FHA domain-containing protein</fullName>
    </recommendedName>
</protein>
<evidence type="ECO:0000313" key="2">
    <source>
        <dbReference type="EMBL" id="ODN30768.1"/>
    </source>
</evidence>
<gene>
    <name evidence="2" type="ORF">A4H02_04375</name>
</gene>
<evidence type="ECO:0000313" key="3">
    <source>
        <dbReference type="Proteomes" id="UP000094570"/>
    </source>
</evidence>
<reference evidence="3" key="1">
    <citation type="submission" date="2016-04" db="EMBL/GenBank/DDBJ databases">
        <title>The genome sequence project of a novel Fervidobacterium isolate from a hot spring in Thailand.</title>
        <authorList>
            <person name="Gonzalez J.M."/>
            <person name="Cuecas A."/>
            <person name="Kanoksilapatham W."/>
        </authorList>
    </citation>
    <scope>NUCLEOTIDE SEQUENCE [LARGE SCALE GENOMIC DNA]</scope>
    <source>
        <strain evidence="3">FC2004</strain>
    </source>
</reference>
<name>A0A1E3G540_9BACT</name>
<dbReference type="PROSITE" id="PS50006">
    <property type="entry name" value="FHA_DOMAIN"/>
    <property type="match status" value="1"/>
</dbReference>
<evidence type="ECO:0000259" key="1">
    <source>
        <dbReference type="PROSITE" id="PS50006"/>
    </source>
</evidence>
<dbReference type="RefSeq" id="WP_069292944.1">
    <property type="nucleotide sequence ID" value="NZ_CP140110.1"/>
</dbReference>
<dbReference type="Gene3D" id="2.60.200.20">
    <property type="match status" value="1"/>
</dbReference>
<dbReference type="CDD" id="cd00060">
    <property type="entry name" value="FHA"/>
    <property type="match status" value="1"/>
</dbReference>
<dbReference type="InterPro" id="IPR008984">
    <property type="entry name" value="SMAD_FHA_dom_sf"/>
</dbReference>